<dbReference type="AlphaFoldDB" id="A0A084A8N7"/>
<sequence length="205" mass="23335">MKRSHIISLSVLGILLVGSLSVNVIQNSTNNHVKTQLKQQENQNKDINQKLSTKSRENKVLKSEVDGFKKFENNKDKSQSELNFNNITNKFLTTMFTFEPNTYNNRKDNLKGLISDDLYNKYFPKNTNYGDANNVSSKLDKATIYTQAKQGNELKGLAVVTFESKSGDNEWKKETDLYQIKFDTTNNQITDVQNLGSSFKASDVE</sequence>
<evidence type="ECO:0000313" key="3">
    <source>
        <dbReference type="Proteomes" id="UP000028401"/>
    </source>
</evidence>
<organism evidence="2 3">
    <name type="scientific">Lactococcus cremoris subsp. cremoris GE214</name>
    <dbReference type="NCBI Taxonomy" id="1415168"/>
    <lineage>
        <taxon>Bacteria</taxon>
        <taxon>Bacillati</taxon>
        <taxon>Bacillota</taxon>
        <taxon>Bacilli</taxon>
        <taxon>Lactobacillales</taxon>
        <taxon>Streptococcaceae</taxon>
        <taxon>Lactococcus</taxon>
        <taxon>Lactococcus cremoris subsp. cremoris</taxon>
    </lineage>
</organism>
<dbReference type="EMBL" id="AZSI01000140">
    <property type="protein sequence ID" value="KEY61666.1"/>
    <property type="molecule type" value="Genomic_DNA"/>
</dbReference>
<reference evidence="2 3" key="1">
    <citation type="submission" date="2014-06" db="EMBL/GenBank/DDBJ databases">
        <title>Draft genome sequence of the putrescine producing strain Lactococcus lactis subsp cremoris GE214.</title>
        <authorList>
            <person name="Ladero V."/>
            <person name="Linares D.M."/>
            <person name="del Rio B."/>
            <person name="Mayo B."/>
            <person name="Martin M.C."/>
            <person name="Fernandez M."/>
            <person name="Alvarez M.A."/>
        </authorList>
    </citation>
    <scope>NUCLEOTIDE SEQUENCE [LARGE SCALE GENOMIC DNA]</scope>
    <source>
        <strain evidence="2 3">GE214</strain>
    </source>
</reference>
<accession>A0A084A8N7</accession>
<protein>
    <submittedName>
        <fullName evidence="2">Uncharacterized plasmid protein</fullName>
    </submittedName>
</protein>
<dbReference type="Proteomes" id="UP000028401">
    <property type="component" value="Unassembled WGS sequence"/>
</dbReference>
<feature type="coiled-coil region" evidence="1">
    <location>
        <begin position="30"/>
        <end position="64"/>
    </location>
</feature>
<dbReference type="RefSeq" id="WP_010890664.1">
    <property type="nucleotide sequence ID" value="NZ_AZSI01000140.1"/>
</dbReference>
<proteinExistence type="predicted"/>
<name>A0A084A8N7_LACLC</name>
<gene>
    <name evidence="2" type="ORF">U725_02199</name>
</gene>
<evidence type="ECO:0000313" key="2">
    <source>
        <dbReference type="EMBL" id="KEY61666.1"/>
    </source>
</evidence>
<dbReference type="PATRIC" id="fig|1415168.3.peg.2262"/>
<comment type="caution">
    <text evidence="2">The sequence shown here is derived from an EMBL/GenBank/DDBJ whole genome shotgun (WGS) entry which is preliminary data.</text>
</comment>
<evidence type="ECO:0000256" key="1">
    <source>
        <dbReference type="SAM" id="Coils"/>
    </source>
</evidence>
<keyword evidence="1" id="KW-0175">Coiled coil</keyword>